<dbReference type="InterPro" id="IPR051453">
    <property type="entry name" value="MBL_Glyoxalase_II"/>
</dbReference>
<dbReference type="PANTHER" id="PTHR46233">
    <property type="entry name" value="HYDROXYACYLGLUTATHIONE HYDROLASE GLOC"/>
    <property type="match status" value="1"/>
</dbReference>
<dbReference type="Proteomes" id="UP000245870">
    <property type="component" value="Unassembled WGS sequence"/>
</dbReference>
<dbReference type="InterPro" id="IPR001279">
    <property type="entry name" value="Metallo-B-lactamas"/>
</dbReference>
<reference evidence="7 8" key="1">
    <citation type="submission" date="2018-05" db="EMBL/GenBank/DDBJ databases">
        <title>Genomic Encyclopedia of Type Strains, Phase IV (KMG-IV): sequencing the most valuable type-strain genomes for metagenomic binning, comparative biology and taxonomic classification.</title>
        <authorList>
            <person name="Goeker M."/>
        </authorList>
    </citation>
    <scope>NUCLEOTIDE SEQUENCE [LARGE SCALE GENOMIC DNA]</scope>
    <source>
        <strain evidence="7 8">DSM 100333</strain>
    </source>
</reference>
<dbReference type="PANTHER" id="PTHR46233:SF3">
    <property type="entry name" value="HYDROXYACYLGLUTATHIONE HYDROLASE GLOC"/>
    <property type="match status" value="1"/>
</dbReference>
<keyword evidence="3 7" id="KW-0378">Hydrolase</keyword>
<feature type="domain" description="Metallo-beta-lactamase" evidence="6">
    <location>
        <begin position="3"/>
        <end position="187"/>
    </location>
</feature>
<dbReference type="SUPFAM" id="SSF56281">
    <property type="entry name" value="Metallo-hydrolase/oxidoreductase"/>
    <property type="match status" value="1"/>
</dbReference>
<dbReference type="InterPro" id="IPR036866">
    <property type="entry name" value="RibonucZ/Hydroxyglut_hydro"/>
</dbReference>
<keyword evidence="4" id="KW-0862">Zinc</keyword>
<dbReference type="Pfam" id="PF00753">
    <property type="entry name" value="Lactamase_B"/>
    <property type="match status" value="1"/>
</dbReference>
<evidence type="ECO:0000256" key="5">
    <source>
        <dbReference type="SAM" id="MobiDB-lite"/>
    </source>
</evidence>
<dbReference type="SMART" id="SM00849">
    <property type="entry name" value="Lactamase_B"/>
    <property type="match status" value="1"/>
</dbReference>
<evidence type="ECO:0000259" key="6">
    <source>
        <dbReference type="SMART" id="SM00849"/>
    </source>
</evidence>
<comment type="cofactor">
    <cofactor evidence="1">
        <name>Zn(2+)</name>
        <dbReference type="ChEBI" id="CHEBI:29105"/>
    </cofactor>
</comment>
<dbReference type="CDD" id="cd06262">
    <property type="entry name" value="metallo-hydrolase-like_MBL-fold"/>
    <property type="match status" value="1"/>
</dbReference>
<dbReference type="GO" id="GO:0016787">
    <property type="term" value="F:hydrolase activity"/>
    <property type="evidence" value="ECO:0007669"/>
    <property type="project" value="UniProtKB-KW"/>
</dbReference>
<dbReference type="AlphaFoldDB" id="A0A2U0U707"/>
<dbReference type="Gene3D" id="3.60.15.10">
    <property type="entry name" value="Ribonuclease Z/Hydroxyacylglutathione hydrolase-like"/>
    <property type="match status" value="1"/>
</dbReference>
<evidence type="ECO:0000256" key="2">
    <source>
        <dbReference type="ARBA" id="ARBA00022723"/>
    </source>
</evidence>
<comment type="caution">
    <text evidence="7">The sequence shown here is derived from an EMBL/GenBank/DDBJ whole genome shotgun (WGS) entry which is preliminary data.</text>
</comment>
<accession>A0A2U0U707</accession>
<feature type="compositionally biased region" description="Basic and acidic residues" evidence="5">
    <location>
        <begin position="196"/>
        <end position="205"/>
    </location>
</feature>
<evidence type="ECO:0000256" key="3">
    <source>
        <dbReference type="ARBA" id="ARBA00022801"/>
    </source>
</evidence>
<evidence type="ECO:0000313" key="8">
    <source>
        <dbReference type="Proteomes" id="UP000245870"/>
    </source>
</evidence>
<gene>
    <name evidence="7" type="ORF">C7379_11350</name>
</gene>
<dbReference type="GO" id="GO:0046872">
    <property type="term" value="F:metal ion binding"/>
    <property type="evidence" value="ECO:0007669"/>
    <property type="project" value="UniProtKB-KW"/>
</dbReference>
<protein>
    <submittedName>
        <fullName evidence="7">Glyoxylase-like metal-dependent hydrolase (Beta-lactamase superfamily II)</fullName>
    </submittedName>
</protein>
<name>A0A2U0U707_9BACT</name>
<evidence type="ECO:0000256" key="4">
    <source>
        <dbReference type="ARBA" id="ARBA00022833"/>
    </source>
</evidence>
<keyword evidence="2" id="KW-0479">Metal-binding</keyword>
<evidence type="ECO:0000256" key="1">
    <source>
        <dbReference type="ARBA" id="ARBA00001947"/>
    </source>
</evidence>
<organism evidence="7 8">
    <name type="scientific">Hallella colorans</name>
    <dbReference type="NCBI Taxonomy" id="1703337"/>
    <lineage>
        <taxon>Bacteria</taxon>
        <taxon>Pseudomonadati</taxon>
        <taxon>Bacteroidota</taxon>
        <taxon>Bacteroidia</taxon>
        <taxon>Bacteroidales</taxon>
        <taxon>Prevotellaceae</taxon>
        <taxon>Hallella</taxon>
    </lineage>
</organism>
<dbReference type="EMBL" id="QENY01000013">
    <property type="protein sequence ID" value="PVX53388.1"/>
    <property type="molecule type" value="Genomic_DNA"/>
</dbReference>
<sequence length="205" mass="22795">MIRENCYVVSDDTREAVIIDCGALYDEDKESIRQYIETNKLRPVHLLATHGHVDHNFGNKFVQDTWGLRVELSGADELLIKSLPAQAMAICGVRMGDDDVAPVGRYLRAGEVISFGNHSLEVLETPGHTPGGVFFYCEAERVGFSGDTLFYHSVGRCDLPGSSMFMLIQSLRMLSQLPDDTRVYPGHGKTTTIGEEVGHNPYMDR</sequence>
<evidence type="ECO:0000313" key="7">
    <source>
        <dbReference type="EMBL" id="PVX53388.1"/>
    </source>
</evidence>
<feature type="region of interest" description="Disordered" evidence="5">
    <location>
        <begin position="186"/>
        <end position="205"/>
    </location>
</feature>
<proteinExistence type="predicted"/>
<keyword evidence="8" id="KW-1185">Reference proteome</keyword>